<feature type="transmembrane region" description="Helical" evidence="2">
    <location>
        <begin position="377"/>
        <end position="394"/>
    </location>
</feature>
<feature type="domain" description="DUF7601" evidence="4">
    <location>
        <begin position="234"/>
        <end position="340"/>
    </location>
</feature>
<dbReference type="EMBL" id="NBZD01000001">
    <property type="protein sequence ID" value="PNH19626.1"/>
    <property type="molecule type" value="Genomic_DNA"/>
</dbReference>
<comment type="caution">
    <text evidence="5">The sequence shown here is derived from an EMBL/GenBank/DDBJ whole genome shotgun (WGS) entry which is preliminary data.</text>
</comment>
<dbReference type="Gene3D" id="2.60.40.1140">
    <property type="entry name" value="Collagen-binding surface protein Cna, B-type domain"/>
    <property type="match status" value="1"/>
</dbReference>
<proteinExistence type="predicted"/>
<evidence type="ECO:0000256" key="3">
    <source>
        <dbReference type="SAM" id="SignalP"/>
    </source>
</evidence>
<dbReference type="AlphaFoldDB" id="A0A2J8B4F8"/>
<feature type="chain" id="PRO_5014342434" description="DUF7601 domain-containing protein" evidence="3">
    <location>
        <begin position="31"/>
        <end position="408"/>
    </location>
</feature>
<keyword evidence="2" id="KW-1133">Transmembrane helix</keyword>
<dbReference type="Pfam" id="PF24547">
    <property type="entry name" value="DUF7601"/>
    <property type="match status" value="1"/>
</dbReference>
<name>A0A2J8B4F8_9FIRM</name>
<dbReference type="InterPro" id="IPR055382">
    <property type="entry name" value="DUF7601"/>
</dbReference>
<organism evidence="5 6">
    <name type="scientific">Mageeibacillus indolicus</name>
    <dbReference type="NCBI Taxonomy" id="884684"/>
    <lineage>
        <taxon>Bacteria</taxon>
        <taxon>Bacillati</taxon>
        <taxon>Bacillota</taxon>
        <taxon>Clostridia</taxon>
        <taxon>Eubacteriales</taxon>
        <taxon>Oscillospiraceae</taxon>
        <taxon>Mageeibacillus</taxon>
    </lineage>
</organism>
<dbReference type="Gene3D" id="2.60.40.3050">
    <property type="match status" value="1"/>
</dbReference>
<feature type="signal peptide" evidence="3">
    <location>
        <begin position="1"/>
        <end position="30"/>
    </location>
</feature>
<keyword evidence="2" id="KW-0472">Membrane</keyword>
<evidence type="ECO:0000259" key="4">
    <source>
        <dbReference type="Pfam" id="PF24547"/>
    </source>
</evidence>
<keyword evidence="3" id="KW-0732">Signal</keyword>
<dbReference type="InterPro" id="IPR038174">
    <property type="entry name" value="Strep_pil_link_sf"/>
</dbReference>
<evidence type="ECO:0000313" key="6">
    <source>
        <dbReference type="Proteomes" id="UP000236394"/>
    </source>
</evidence>
<dbReference type="RefSeq" id="WP_102892255.1">
    <property type="nucleotide sequence ID" value="NZ_NBZD01000001.1"/>
</dbReference>
<gene>
    <name evidence="5" type="ORF">B7R76_01705</name>
</gene>
<accession>A0A2J8B4F8</accession>
<dbReference type="Proteomes" id="UP000236394">
    <property type="component" value="Unassembled WGS sequence"/>
</dbReference>
<protein>
    <recommendedName>
        <fullName evidence="4">DUF7601 domain-containing protein</fullName>
    </recommendedName>
</protein>
<sequence>MKKLFLKKVAASVVALLTLVSSGIVWTGSAAVSAADPQPITELKILKKLKLPAGVKTPTKTFSFNFKPYSFNNKPEEKNSLPNLGSATVEYNAADILEQNKTTINKDAKLDLTNINWGKPGQFTYEIEEAAITPANSTDYEEKWTKSPAKYLISFFVVKKDTKLMVSKIFIKREVADANDGTDSPAQQAKVEYNPNPKTGEENGLKFTNIYNKKVKPIVPGGQNPPDETKQKKGLRIEKKAEGSDLFKAQIFEFKVHITKPDTVAADDDSKIKYFCTPESGNPTDNAYGDITFKLKNDQSGVFSNVWLGSKVTVEETDAQGGTTPGIEGKANGITIEAGENTPFKTKEFILGEDKDGNYVLYKNKEQTATGVLLDNLPFILIALLAVIGIFFFLKNRKRKQNEAQHRF</sequence>
<evidence type="ECO:0000256" key="2">
    <source>
        <dbReference type="SAM" id="Phobius"/>
    </source>
</evidence>
<reference evidence="6" key="1">
    <citation type="submission" date="2017-04" db="EMBL/GenBank/DDBJ databases">
        <authorList>
            <person name="Bumgarner R.E."/>
            <person name="Fredricks D.N."/>
            <person name="Srinivasan S."/>
        </authorList>
    </citation>
    <scope>NUCLEOTIDE SEQUENCE [LARGE SCALE GENOMIC DNA]</scope>
    <source>
        <strain evidence="6">KA00405</strain>
    </source>
</reference>
<keyword evidence="2" id="KW-0812">Transmembrane</keyword>
<feature type="region of interest" description="Disordered" evidence="1">
    <location>
        <begin position="179"/>
        <end position="204"/>
    </location>
</feature>
<evidence type="ECO:0000256" key="1">
    <source>
        <dbReference type="SAM" id="MobiDB-lite"/>
    </source>
</evidence>
<evidence type="ECO:0000313" key="5">
    <source>
        <dbReference type="EMBL" id="PNH19626.1"/>
    </source>
</evidence>